<feature type="transmembrane region" description="Helical" evidence="7">
    <location>
        <begin position="106"/>
        <end position="124"/>
    </location>
</feature>
<evidence type="ECO:0000256" key="4">
    <source>
        <dbReference type="ARBA" id="ARBA00022989"/>
    </source>
</evidence>
<feature type="transmembrane region" description="Helical" evidence="7">
    <location>
        <begin position="380"/>
        <end position="400"/>
    </location>
</feature>
<dbReference type="EMBL" id="OZ037948">
    <property type="protein sequence ID" value="CAL1709453.1"/>
    <property type="molecule type" value="Genomic_DNA"/>
</dbReference>
<feature type="transmembrane region" description="Helical" evidence="7">
    <location>
        <begin position="71"/>
        <end position="94"/>
    </location>
</feature>
<evidence type="ECO:0000256" key="3">
    <source>
        <dbReference type="ARBA" id="ARBA00022692"/>
    </source>
</evidence>
<sequence length="643" mass="69819">MTGGFAALPLVEDGGDDHNASHLAGVSRILGPKWIQLPALTVGLLGVQVLWSVEMSYGTPYLLSLGLSKSAVSMVFLAGPISGLIVQPLIGVLADNSKSRFGRRRPYMLAGVVICVCAMLLLGFTRPFATLFAALGSIANDILTIWLAIIALFTIDFSINAVQAVDRALLVDTLPTEKQADGNAWAARMLSIGSVAGYFIGNVDMTRVFPFLGDTELEVLSVCGSFLLVIAHGMTAFCVKERIVLASKGAPKSFVQELREIWHNARNLPSAIRQICFIQFFAWLGWFPLLFNTTEFITELHKRQIGPTTPAQVESVMAEGNRLGSRAMFFHALLSLAANLILPFFVAEAGSRKRMQSALALGVKRTWWVRLYEKMKLHLGTLWALSHLVFAICMLATFFYSSVWAATFFTTLAGLAWSITQWAPFSLLAEAILTADSPDDTAAILLSDTRTSRRSGDITLGADEHERQFLVGDDEDENGLADEVRSFGSSASMDSQEGSGERIRANTLMNNADARMSHVHVDDLAHDHVDGPRREGGLAAKAGVILGIHNIFIVMPQMLMTGISSIIFAILEPRETNSELLEAPTNSTMPSGNSTSLLPSRAEGVASGSGPESYAIVFRLGGFAAIIAFVLTIRLVRELRHRD</sequence>
<feature type="transmembrane region" description="Helical" evidence="7">
    <location>
        <begin position="551"/>
        <end position="571"/>
    </location>
</feature>
<feature type="transmembrane region" description="Helical" evidence="7">
    <location>
        <begin position="182"/>
        <end position="199"/>
    </location>
</feature>
<dbReference type="SUPFAM" id="SSF103473">
    <property type="entry name" value="MFS general substrate transporter"/>
    <property type="match status" value="1"/>
</dbReference>
<accession>A0ABP1DR05</accession>
<dbReference type="InterPro" id="IPR036259">
    <property type="entry name" value="MFS_trans_sf"/>
</dbReference>
<feature type="transmembrane region" description="Helical" evidence="7">
    <location>
        <begin position="327"/>
        <end position="347"/>
    </location>
</feature>
<dbReference type="Pfam" id="PF13347">
    <property type="entry name" value="MFS_2"/>
    <property type="match status" value="1"/>
</dbReference>
<organism evidence="8 9">
    <name type="scientific">Somion occarium</name>
    <dbReference type="NCBI Taxonomy" id="3059160"/>
    <lineage>
        <taxon>Eukaryota</taxon>
        <taxon>Fungi</taxon>
        <taxon>Dikarya</taxon>
        <taxon>Basidiomycota</taxon>
        <taxon>Agaricomycotina</taxon>
        <taxon>Agaricomycetes</taxon>
        <taxon>Polyporales</taxon>
        <taxon>Cerrenaceae</taxon>
        <taxon>Somion</taxon>
    </lineage>
</organism>
<keyword evidence="3 7" id="KW-0812">Transmembrane</keyword>
<keyword evidence="4 7" id="KW-1133">Transmembrane helix</keyword>
<reference evidence="9" key="1">
    <citation type="submission" date="2024-04" db="EMBL/GenBank/DDBJ databases">
        <authorList>
            <person name="Shaw F."/>
            <person name="Minotto A."/>
        </authorList>
    </citation>
    <scope>NUCLEOTIDE SEQUENCE [LARGE SCALE GENOMIC DNA]</scope>
</reference>
<evidence type="ECO:0000256" key="6">
    <source>
        <dbReference type="SAM" id="MobiDB-lite"/>
    </source>
</evidence>
<keyword evidence="5 7" id="KW-0472">Membrane</keyword>
<name>A0ABP1DR05_9APHY</name>
<comment type="subcellular location">
    <subcellularLocation>
        <location evidence="1">Membrane</location>
        <topology evidence="1">Multi-pass membrane protein</topology>
    </subcellularLocation>
</comment>
<evidence type="ECO:0000313" key="9">
    <source>
        <dbReference type="Proteomes" id="UP001497453"/>
    </source>
</evidence>
<proteinExistence type="predicted"/>
<feature type="transmembrane region" description="Helical" evidence="7">
    <location>
        <begin position="144"/>
        <end position="162"/>
    </location>
</feature>
<protein>
    <recommendedName>
        <fullName evidence="10">Sucrose transporter</fullName>
    </recommendedName>
</protein>
<dbReference type="PANTHER" id="PTHR19432:SF91">
    <property type="entry name" value="GENERAL ALPHA-GLUCOSIDE PERMEASE"/>
    <property type="match status" value="1"/>
</dbReference>
<dbReference type="Gene3D" id="1.20.1250.20">
    <property type="entry name" value="MFS general substrate transporter like domains"/>
    <property type="match status" value="1"/>
</dbReference>
<dbReference type="PANTHER" id="PTHR19432">
    <property type="entry name" value="SUGAR TRANSPORTER"/>
    <property type="match status" value="1"/>
</dbReference>
<gene>
    <name evidence="8" type="ORF">GFSPODELE1_LOCUS7358</name>
</gene>
<evidence type="ECO:0000256" key="1">
    <source>
        <dbReference type="ARBA" id="ARBA00004141"/>
    </source>
</evidence>
<keyword evidence="9" id="KW-1185">Reference proteome</keyword>
<dbReference type="Proteomes" id="UP001497453">
    <property type="component" value="Chromosome 5"/>
</dbReference>
<evidence type="ECO:0008006" key="10">
    <source>
        <dbReference type="Google" id="ProtNLM"/>
    </source>
</evidence>
<feature type="compositionally biased region" description="Polar residues" evidence="6">
    <location>
        <begin position="584"/>
        <end position="598"/>
    </location>
</feature>
<keyword evidence="2" id="KW-0813">Transport</keyword>
<evidence type="ECO:0000256" key="7">
    <source>
        <dbReference type="SAM" id="Phobius"/>
    </source>
</evidence>
<feature type="transmembrane region" description="Helical" evidence="7">
    <location>
        <begin position="219"/>
        <end position="239"/>
    </location>
</feature>
<evidence type="ECO:0000313" key="8">
    <source>
        <dbReference type="EMBL" id="CAL1709453.1"/>
    </source>
</evidence>
<feature type="region of interest" description="Disordered" evidence="6">
    <location>
        <begin position="582"/>
        <end position="604"/>
    </location>
</feature>
<evidence type="ECO:0000256" key="2">
    <source>
        <dbReference type="ARBA" id="ARBA00022448"/>
    </source>
</evidence>
<feature type="transmembrane region" description="Helical" evidence="7">
    <location>
        <begin position="406"/>
        <end position="428"/>
    </location>
</feature>
<feature type="transmembrane region" description="Helical" evidence="7">
    <location>
        <begin position="271"/>
        <end position="291"/>
    </location>
</feature>
<feature type="transmembrane region" description="Helical" evidence="7">
    <location>
        <begin position="616"/>
        <end position="636"/>
    </location>
</feature>
<evidence type="ECO:0000256" key="5">
    <source>
        <dbReference type="ARBA" id="ARBA00023136"/>
    </source>
</evidence>